<gene>
    <name evidence="1" type="ORF">SAMN04488029_3701</name>
</gene>
<name>A0A1W2GNM2_REIFA</name>
<dbReference type="STRING" id="692418.SAMN04488029_3701"/>
<accession>A0A1W2GNM2</accession>
<evidence type="ECO:0000313" key="2">
    <source>
        <dbReference type="Proteomes" id="UP000192472"/>
    </source>
</evidence>
<dbReference type="Pfam" id="PF13376">
    <property type="entry name" value="OmdA"/>
    <property type="match status" value="1"/>
</dbReference>
<reference evidence="1 2" key="1">
    <citation type="submission" date="2017-04" db="EMBL/GenBank/DDBJ databases">
        <authorList>
            <person name="Afonso C.L."/>
            <person name="Miller P.J."/>
            <person name="Scott M.A."/>
            <person name="Spackman E."/>
            <person name="Goraichik I."/>
            <person name="Dimitrov K.M."/>
            <person name="Suarez D.L."/>
            <person name="Swayne D.E."/>
        </authorList>
    </citation>
    <scope>NUCLEOTIDE SEQUENCE [LARGE SCALE GENOMIC DNA]</scope>
    <source>
        <strain evidence="1 2">DSM 26133</strain>
    </source>
</reference>
<keyword evidence="2" id="KW-1185">Reference proteome</keyword>
<dbReference type="AlphaFoldDB" id="A0A1W2GNM2"/>
<evidence type="ECO:0000313" key="1">
    <source>
        <dbReference type="EMBL" id="SMD38237.1"/>
    </source>
</evidence>
<sequence length="194" mass="22827">MEEPIFFSSPNEFGIWLETNHQKLTEQWIGFYKVKSGKPSMTWSESVDQALCYGWIDGLRKSINEISYKIRFTPRKPKSHWSAVNLDKMKHLLAENLVSPAGIAIYEQRDKTNTNKASFEQKNIKLKKQYEDELRANELAWAFFNELPPSIKKPTIWWVISAKQEVTRQRRLKVLIESAEKGERIPLLKWSKKK</sequence>
<dbReference type="EMBL" id="FWYF01000004">
    <property type="protein sequence ID" value="SMD38237.1"/>
    <property type="molecule type" value="Genomic_DNA"/>
</dbReference>
<dbReference type="Proteomes" id="UP000192472">
    <property type="component" value="Unassembled WGS sequence"/>
</dbReference>
<dbReference type="RefSeq" id="WP_084374321.1">
    <property type="nucleotide sequence ID" value="NZ_FWYF01000004.1"/>
</dbReference>
<protein>
    <submittedName>
        <fullName evidence="1">Uncharacterized conserved protein YdeI, YjbR/CyaY-like superfamily, DUF1801 family</fullName>
    </submittedName>
</protein>
<dbReference type="OrthoDB" id="9796999at2"/>
<proteinExistence type="predicted"/>
<organism evidence="1 2">
    <name type="scientific">Reichenbachiella faecimaris</name>
    <dbReference type="NCBI Taxonomy" id="692418"/>
    <lineage>
        <taxon>Bacteria</taxon>
        <taxon>Pseudomonadati</taxon>
        <taxon>Bacteroidota</taxon>
        <taxon>Cytophagia</taxon>
        <taxon>Cytophagales</taxon>
        <taxon>Reichenbachiellaceae</taxon>
        <taxon>Reichenbachiella</taxon>
    </lineage>
</organism>